<comment type="caution">
    <text evidence="16">The sequence shown here is derived from an EMBL/GenBank/DDBJ whole genome shotgun (WGS) entry which is preliminary data.</text>
</comment>
<organism evidence="16 17">
    <name type="scientific">Candidatus Litorirhabdus singularis</name>
    <dbReference type="NCBI Taxonomy" id="2518993"/>
    <lineage>
        <taxon>Bacteria</taxon>
        <taxon>Pseudomonadati</taxon>
        <taxon>Pseudomonadota</taxon>
        <taxon>Gammaproteobacteria</taxon>
        <taxon>Cellvibrionales</taxon>
        <taxon>Halieaceae</taxon>
        <taxon>Candidatus Litorirhabdus</taxon>
    </lineage>
</organism>
<feature type="signal peptide" evidence="13">
    <location>
        <begin position="1"/>
        <end position="29"/>
    </location>
</feature>
<feature type="domain" description="TonB-dependent receptor plug" evidence="15">
    <location>
        <begin position="50"/>
        <end position="158"/>
    </location>
</feature>
<dbReference type="InterPro" id="IPR012910">
    <property type="entry name" value="Plug_dom"/>
</dbReference>
<dbReference type="Pfam" id="PF00593">
    <property type="entry name" value="TonB_dep_Rec_b-barrel"/>
    <property type="match status" value="1"/>
</dbReference>
<sequence length="752" mass="82037">MKLGKIFKPGRIILASSCLTLVPTLPASAQDSSGVLEELLVTARKQEQNLQDVSVAVSLLSGKALAEAHLQNAGELSTLIPTLNLQDSSDPSTSSFNIRGIGTRTFSSGVEPSVSTMLDGVVMARSGMSFIDLIDVQRVEVLRGPQGTLYGKNASGGVVHIITRDPTEEWSGTVAATAIEQDEYRLDGTVSGPLSDTIGLRLTGSAVDDDGWASNAFTGENVNNRESWSLRGKLAWDINDSWDLLWSSDISDSECNCTALSLRSIMESRAQDALIAEQLPVVASDSNQDVNNDEQTISNTEAQGHSLTVNWAPSERYVVTSITAWRGWKSESIVDLDRRPSNPLQLSFPEIPSTDLEQFSQELRVASSGLDWGSFVVGAFYFDQTIDTGNVTTTALFEPFLPATTRTTETSVDSENYALFGEVTFSLNEQWALTLGARYTRDKLSYATDQQGTDNLVFPPEVTTAYDVDEDNFSPKVALQWDINDRHMTYVSYTMGYKGPAFDLASAVGREAVDPETSDAFELGWKSTWADGRLALNVAAFHATYEDFQVESYVDDDLGGLLPAGIRLVNAAEVSTQGIEIDIISQPLDGWTLTAGFAWTDASIDDFPSAPCGAGQQFRDECPDGFQDLSGATLPTTPEYRLTLATSYLWELENLPFNMIFAGNLRAQDEVQYGIAQDPFTVQDAYTIVDLSAAIAGKQTRYKVTGFIKNVFDEDFASIIFGNPAALSPHAYVQLVPKYARRTAGVELRYDF</sequence>
<evidence type="ECO:0000256" key="4">
    <source>
        <dbReference type="ARBA" id="ARBA00022496"/>
    </source>
</evidence>
<keyword evidence="9 11" id="KW-0472">Membrane</keyword>
<reference evidence="16" key="1">
    <citation type="submission" date="2019-02" db="EMBL/GenBank/DDBJ databases">
        <authorList>
            <person name="Li S.-H."/>
        </authorList>
    </citation>
    <scope>NUCLEOTIDE SEQUENCE</scope>
    <source>
        <strain evidence="16">IMCC14734</strain>
    </source>
</reference>
<evidence type="ECO:0000256" key="8">
    <source>
        <dbReference type="ARBA" id="ARBA00023077"/>
    </source>
</evidence>
<keyword evidence="16" id="KW-0675">Receptor</keyword>
<evidence type="ECO:0000256" key="1">
    <source>
        <dbReference type="ARBA" id="ARBA00004571"/>
    </source>
</evidence>
<gene>
    <name evidence="16" type="ORF">EYC98_02130</name>
</gene>
<dbReference type="Proteomes" id="UP001143362">
    <property type="component" value="Unassembled WGS sequence"/>
</dbReference>
<accession>A0ABT3TCW0</accession>
<keyword evidence="7" id="KW-0406">Ion transport</keyword>
<evidence type="ECO:0000256" key="2">
    <source>
        <dbReference type="ARBA" id="ARBA00022448"/>
    </source>
</evidence>
<dbReference type="SUPFAM" id="SSF56935">
    <property type="entry name" value="Porins"/>
    <property type="match status" value="1"/>
</dbReference>
<keyword evidence="17" id="KW-1185">Reference proteome</keyword>
<dbReference type="EMBL" id="SHNN01000001">
    <property type="protein sequence ID" value="MCX2979655.1"/>
    <property type="molecule type" value="Genomic_DNA"/>
</dbReference>
<evidence type="ECO:0000313" key="17">
    <source>
        <dbReference type="Proteomes" id="UP001143362"/>
    </source>
</evidence>
<evidence type="ECO:0000256" key="10">
    <source>
        <dbReference type="ARBA" id="ARBA00023237"/>
    </source>
</evidence>
<dbReference type="InterPro" id="IPR039426">
    <property type="entry name" value="TonB-dep_rcpt-like"/>
</dbReference>
<keyword evidence="4" id="KW-0410">Iron transport</keyword>
<evidence type="ECO:0000256" key="12">
    <source>
        <dbReference type="RuleBase" id="RU003357"/>
    </source>
</evidence>
<dbReference type="PROSITE" id="PS52016">
    <property type="entry name" value="TONB_DEPENDENT_REC_3"/>
    <property type="match status" value="1"/>
</dbReference>
<dbReference type="PANTHER" id="PTHR32552:SF81">
    <property type="entry name" value="TONB-DEPENDENT OUTER MEMBRANE RECEPTOR"/>
    <property type="match status" value="1"/>
</dbReference>
<dbReference type="Pfam" id="PF07715">
    <property type="entry name" value="Plug"/>
    <property type="match status" value="1"/>
</dbReference>
<dbReference type="InterPro" id="IPR000531">
    <property type="entry name" value="Beta-barrel_TonB"/>
</dbReference>
<evidence type="ECO:0000256" key="7">
    <source>
        <dbReference type="ARBA" id="ARBA00023065"/>
    </source>
</evidence>
<feature type="domain" description="TonB-dependent receptor-like beta-barrel" evidence="14">
    <location>
        <begin position="291"/>
        <end position="711"/>
    </location>
</feature>
<evidence type="ECO:0000313" key="16">
    <source>
        <dbReference type="EMBL" id="MCX2979655.1"/>
    </source>
</evidence>
<comment type="subcellular location">
    <subcellularLocation>
        <location evidence="1 11">Cell outer membrane</location>
        <topology evidence="1 11">Multi-pass membrane protein</topology>
    </subcellularLocation>
</comment>
<evidence type="ECO:0000259" key="14">
    <source>
        <dbReference type="Pfam" id="PF00593"/>
    </source>
</evidence>
<keyword evidence="13" id="KW-0732">Signal</keyword>
<dbReference type="CDD" id="cd01347">
    <property type="entry name" value="ligand_gated_channel"/>
    <property type="match status" value="1"/>
</dbReference>
<evidence type="ECO:0000256" key="9">
    <source>
        <dbReference type="ARBA" id="ARBA00023136"/>
    </source>
</evidence>
<name>A0ABT3TCW0_9GAMM</name>
<evidence type="ECO:0000256" key="11">
    <source>
        <dbReference type="PROSITE-ProRule" id="PRU01360"/>
    </source>
</evidence>
<comment type="similarity">
    <text evidence="11 12">Belongs to the TonB-dependent receptor family.</text>
</comment>
<keyword evidence="3 11" id="KW-1134">Transmembrane beta strand</keyword>
<evidence type="ECO:0000256" key="3">
    <source>
        <dbReference type="ARBA" id="ARBA00022452"/>
    </source>
</evidence>
<keyword evidence="10 11" id="KW-0998">Cell outer membrane</keyword>
<keyword evidence="2 11" id="KW-0813">Transport</keyword>
<keyword evidence="5 11" id="KW-0812">Transmembrane</keyword>
<evidence type="ECO:0000256" key="13">
    <source>
        <dbReference type="SAM" id="SignalP"/>
    </source>
</evidence>
<keyword evidence="6" id="KW-0408">Iron</keyword>
<proteinExistence type="inferred from homology"/>
<keyword evidence="8 12" id="KW-0798">TonB box</keyword>
<dbReference type="Gene3D" id="2.40.170.20">
    <property type="entry name" value="TonB-dependent receptor, beta-barrel domain"/>
    <property type="match status" value="1"/>
</dbReference>
<evidence type="ECO:0000259" key="15">
    <source>
        <dbReference type="Pfam" id="PF07715"/>
    </source>
</evidence>
<evidence type="ECO:0000256" key="6">
    <source>
        <dbReference type="ARBA" id="ARBA00023004"/>
    </source>
</evidence>
<dbReference type="InterPro" id="IPR036942">
    <property type="entry name" value="Beta-barrel_TonB_sf"/>
</dbReference>
<evidence type="ECO:0000256" key="5">
    <source>
        <dbReference type="ARBA" id="ARBA00022692"/>
    </source>
</evidence>
<protein>
    <submittedName>
        <fullName evidence="16">TonB-dependent receptor</fullName>
    </submittedName>
</protein>
<feature type="chain" id="PRO_5046117559" evidence="13">
    <location>
        <begin position="30"/>
        <end position="752"/>
    </location>
</feature>
<dbReference type="PANTHER" id="PTHR32552">
    <property type="entry name" value="FERRICHROME IRON RECEPTOR-RELATED"/>
    <property type="match status" value="1"/>
</dbReference>
<dbReference type="RefSeq" id="WP_279243654.1">
    <property type="nucleotide sequence ID" value="NZ_SHNN01000001.1"/>
</dbReference>